<dbReference type="GO" id="GO:0005743">
    <property type="term" value="C:mitochondrial inner membrane"/>
    <property type="evidence" value="ECO:0007669"/>
    <property type="project" value="UniProtKB-SubCell"/>
</dbReference>
<keyword evidence="10 12" id="KW-0472">Membrane</keyword>
<keyword evidence="9 12" id="KW-0496">Mitochondrion</keyword>
<evidence type="ECO:0000256" key="1">
    <source>
        <dbReference type="ARBA" id="ARBA00004434"/>
    </source>
</evidence>
<gene>
    <name evidence="13" type="primary">COX13_0</name>
    <name evidence="13" type="ORF">g.9069</name>
</gene>
<organism evidence="13">
    <name type="scientific">Anthurium amnicola</name>
    <dbReference type="NCBI Taxonomy" id="1678845"/>
    <lineage>
        <taxon>Eukaryota</taxon>
        <taxon>Viridiplantae</taxon>
        <taxon>Streptophyta</taxon>
        <taxon>Embryophyta</taxon>
        <taxon>Tracheophyta</taxon>
        <taxon>Spermatophyta</taxon>
        <taxon>Magnoliopsida</taxon>
        <taxon>Liliopsida</taxon>
        <taxon>Araceae</taxon>
        <taxon>Pothoideae</taxon>
        <taxon>Potheae</taxon>
        <taxon>Anthurium</taxon>
    </lineage>
</organism>
<dbReference type="InterPro" id="IPR018507">
    <property type="entry name" value="Cyt_c_oxidase_su6a_CS"/>
</dbReference>
<keyword evidence="6" id="KW-0809">Transit peptide</keyword>
<name>A0A1D1ZCX4_9ARAE</name>
<evidence type="ECO:0000256" key="5">
    <source>
        <dbReference type="ARBA" id="ARBA00022792"/>
    </source>
</evidence>
<comment type="pathway">
    <text evidence="2">Energy metabolism; oxidative phosphorylation.</text>
</comment>
<evidence type="ECO:0000256" key="9">
    <source>
        <dbReference type="ARBA" id="ARBA00023128"/>
    </source>
</evidence>
<evidence type="ECO:0000256" key="7">
    <source>
        <dbReference type="ARBA" id="ARBA00022989"/>
    </source>
</evidence>
<dbReference type="GO" id="GO:0030234">
    <property type="term" value="F:enzyme regulator activity"/>
    <property type="evidence" value="ECO:0007669"/>
    <property type="project" value="TreeGrafter"/>
</dbReference>
<dbReference type="EMBL" id="GDJX01003164">
    <property type="protein sequence ID" value="JAT64772.1"/>
    <property type="molecule type" value="Transcribed_RNA"/>
</dbReference>
<evidence type="ECO:0000313" key="13">
    <source>
        <dbReference type="EMBL" id="JAT64772.1"/>
    </source>
</evidence>
<dbReference type="Pfam" id="PF02046">
    <property type="entry name" value="COX6A"/>
    <property type="match status" value="1"/>
</dbReference>
<evidence type="ECO:0000256" key="8">
    <source>
        <dbReference type="ARBA" id="ARBA00023002"/>
    </source>
</evidence>
<dbReference type="AlphaFoldDB" id="A0A1D1ZCX4"/>
<dbReference type="UniPathway" id="UPA00705"/>
<dbReference type="PANTHER" id="PTHR11504:SF0">
    <property type="entry name" value="CYTOCHROME C OXIDASE SUBUNIT"/>
    <property type="match status" value="1"/>
</dbReference>
<dbReference type="SUPFAM" id="SSF81411">
    <property type="entry name" value="Mitochondrial cytochrome c oxidase subunit VIa"/>
    <property type="match status" value="1"/>
</dbReference>
<evidence type="ECO:0000256" key="3">
    <source>
        <dbReference type="ARBA" id="ARBA00005553"/>
    </source>
</evidence>
<evidence type="ECO:0000256" key="12">
    <source>
        <dbReference type="RuleBase" id="RU004397"/>
    </source>
</evidence>
<evidence type="ECO:0000256" key="4">
    <source>
        <dbReference type="ARBA" id="ARBA00022692"/>
    </source>
</evidence>
<protein>
    <recommendedName>
        <fullName evidence="12">Cytochrome c oxidase subunit</fullName>
    </recommendedName>
    <alternativeName>
        <fullName evidence="12">Cytochrome c oxidase polypeptide VIa</fullName>
    </alternativeName>
</protein>
<keyword evidence="7" id="KW-1133">Transmembrane helix</keyword>
<dbReference type="Gene3D" id="4.10.95.10">
    <property type="entry name" value="Cytochrome c oxidase, subunit VIa"/>
    <property type="match status" value="1"/>
</dbReference>
<dbReference type="PROSITE" id="PS01329">
    <property type="entry name" value="COX6A"/>
    <property type="match status" value="1"/>
</dbReference>
<evidence type="ECO:0000256" key="6">
    <source>
        <dbReference type="ARBA" id="ARBA00022946"/>
    </source>
</evidence>
<keyword evidence="5 12" id="KW-0999">Mitochondrion inner membrane</keyword>
<dbReference type="PANTHER" id="PTHR11504">
    <property type="entry name" value="CYTOCHROME C OXIDASE POLYPEPTIDE VIA"/>
    <property type="match status" value="1"/>
</dbReference>
<dbReference type="GO" id="GO:0006123">
    <property type="term" value="P:mitochondrial electron transport, cytochrome c to oxygen"/>
    <property type="evidence" value="ECO:0007669"/>
    <property type="project" value="TreeGrafter"/>
</dbReference>
<sequence>MASRFPLARFSITATATRNRAAYIIRRNFAAEAVTKDMAAKQEHAKSSSELWKKISLFVCPIALLASAGNALMIMKQHAQHHHEAPHDHPHFEYQKVRNKPFCWGDGDHTLFHNPAVNGP</sequence>
<proteinExistence type="inferred from homology"/>
<keyword evidence="4" id="KW-0812">Transmembrane</keyword>
<comment type="similarity">
    <text evidence="3 11">Belongs to the cytochrome c oxidase subunit 6A family.</text>
</comment>
<reference evidence="13" key="1">
    <citation type="submission" date="2015-07" db="EMBL/GenBank/DDBJ databases">
        <title>Transcriptome Assembly of Anthurium amnicola.</title>
        <authorList>
            <person name="Suzuki J."/>
        </authorList>
    </citation>
    <scope>NUCLEOTIDE SEQUENCE</scope>
</reference>
<accession>A0A1D1ZCX4</accession>
<evidence type="ECO:0000256" key="10">
    <source>
        <dbReference type="ARBA" id="ARBA00023136"/>
    </source>
</evidence>
<dbReference type="GO" id="GO:0016491">
    <property type="term" value="F:oxidoreductase activity"/>
    <property type="evidence" value="ECO:0007669"/>
    <property type="project" value="UniProtKB-KW"/>
</dbReference>
<dbReference type="InterPro" id="IPR036418">
    <property type="entry name" value="Cyt_c_oxidase_su6a_sf"/>
</dbReference>
<evidence type="ECO:0000256" key="2">
    <source>
        <dbReference type="ARBA" id="ARBA00004673"/>
    </source>
</evidence>
<evidence type="ECO:0000256" key="11">
    <source>
        <dbReference type="RuleBase" id="RU004396"/>
    </source>
</evidence>
<comment type="subcellular location">
    <subcellularLocation>
        <location evidence="1">Mitochondrion inner membrane</location>
        <topology evidence="1">Single-pass membrane protein</topology>
    </subcellularLocation>
</comment>
<keyword evidence="8" id="KW-0560">Oxidoreductase</keyword>
<dbReference type="InterPro" id="IPR001349">
    <property type="entry name" value="Cyt_c_oxidase_su6a"/>
</dbReference>